<organism evidence="1">
    <name type="scientific">Caulobacter phage BL57</name>
    <dbReference type="NCBI Taxonomy" id="3348355"/>
    <lineage>
        <taxon>Viruses</taxon>
    </lineage>
</organism>
<reference evidence="1" key="1">
    <citation type="submission" date="2024-10" db="EMBL/GenBank/DDBJ databases">
        <title>Genetic diversity among independent isolates of the Dolichocephalovirinae subfamily.</title>
        <authorList>
            <person name="Ely B."/>
            <person name="Thomas Q."/>
            <person name="Mohammadi T."/>
        </authorList>
    </citation>
    <scope>NUCLEOTIDE SEQUENCE</scope>
</reference>
<proteinExistence type="predicted"/>
<evidence type="ECO:0000313" key="1">
    <source>
        <dbReference type="EMBL" id="XHV10620.1"/>
    </source>
</evidence>
<protein>
    <recommendedName>
        <fullName evidence="2">HNH endonuclease</fullName>
    </recommendedName>
</protein>
<accession>A0AB74UMS3</accession>
<sequence length="130" mass="15231">MKKFRIPKVRIYYTDAYRFMGGVSRRTGKRKVVQIGLTQYGSLRHAVVDQVWSRPLAKWNGHRTMQKIALGGCERCGSFWRLGLAPVLTCYHWDGKGRDPNGPLRLCPDCTEFHIEYWEGMWRDYYGGRL</sequence>
<dbReference type="EMBL" id="PQ287320">
    <property type="protein sequence ID" value="XHV10620.1"/>
    <property type="molecule type" value="Genomic_DNA"/>
</dbReference>
<name>A0AB74UMS3_9VIRU</name>
<gene>
    <name evidence="1" type="ORF">BL57_148c</name>
</gene>
<evidence type="ECO:0008006" key="2">
    <source>
        <dbReference type="Google" id="ProtNLM"/>
    </source>
</evidence>